<keyword evidence="2" id="KW-1133">Transmembrane helix</keyword>
<protein>
    <submittedName>
        <fullName evidence="3">CU044_5270 family protein</fullName>
    </submittedName>
</protein>
<dbReference type="InterPro" id="IPR047789">
    <property type="entry name" value="CU044_5270-like"/>
</dbReference>
<dbReference type="Proteomes" id="UP001607069">
    <property type="component" value="Unassembled WGS sequence"/>
</dbReference>
<comment type="caution">
    <text evidence="3">The sequence shown here is derived from an EMBL/GenBank/DDBJ whole genome shotgun (WGS) entry which is preliminary data.</text>
</comment>
<reference evidence="3 4" key="1">
    <citation type="submission" date="2024-10" db="EMBL/GenBank/DDBJ databases">
        <authorList>
            <person name="Cho J.-C."/>
        </authorList>
    </citation>
    <scope>NUCLEOTIDE SEQUENCE [LARGE SCALE GENOMIC DNA]</scope>
    <source>
        <strain evidence="3 4">KCTC29696</strain>
    </source>
</reference>
<keyword evidence="4" id="KW-1185">Reference proteome</keyword>
<dbReference type="NCBIfam" id="NF038083">
    <property type="entry name" value="CU044_5270_fam"/>
    <property type="match status" value="1"/>
</dbReference>
<proteinExistence type="predicted"/>
<evidence type="ECO:0000313" key="4">
    <source>
        <dbReference type="Proteomes" id="UP001607069"/>
    </source>
</evidence>
<dbReference type="RefSeq" id="WP_279949815.1">
    <property type="nucleotide sequence ID" value="NZ_BAABEN010000014.1"/>
</dbReference>
<feature type="transmembrane region" description="Helical" evidence="2">
    <location>
        <begin position="46"/>
        <end position="68"/>
    </location>
</feature>
<name>A0ABW7HPG0_9ACTN</name>
<feature type="compositionally biased region" description="Basic and acidic residues" evidence="1">
    <location>
        <begin position="1"/>
        <end position="21"/>
    </location>
</feature>
<organism evidence="3 4">
    <name type="scientific">Streptomyces chitinivorans</name>
    <dbReference type="NCBI Taxonomy" id="1257027"/>
    <lineage>
        <taxon>Bacteria</taxon>
        <taxon>Bacillati</taxon>
        <taxon>Actinomycetota</taxon>
        <taxon>Actinomycetes</taxon>
        <taxon>Kitasatosporales</taxon>
        <taxon>Streptomycetaceae</taxon>
        <taxon>Streptomyces</taxon>
    </lineage>
</organism>
<sequence length="328" mass="36347">MDEMTRVRDFRADAPAPDRARLAPGRQRLLDAAEHRARPRRLRADWRLAVAGAAVAVTAAAFAGSQLVGGGADTAAPPAASSVRPHADLKDAATVLRRAADTVERLPDPEPRDGQWTYIKTRQGAAENGGHQESSTQESWYRYDDPEFENWKEGDDHSPRERFRFLASLPDDPEKVLERIRWFYPSNGTRPSDDAPEEPDDAHHYRAAGVLIKSYPMAHQGLARLYRALATVDGVKVVDHLVEDAAGRDAIALYFEGDEKGPAGFPETRDLLLIDPTTYTYLGTRSTVAEEFSEELPDGTEHGMRQGQVLWDTAILRTALVDAEGRRP</sequence>
<accession>A0ABW7HPG0</accession>
<evidence type="ECO:0000313" key="3">
    <source>
        <dbReference type="EMBL" id="MFH0247748.1"/>
    </source>
</evidence>
<keyword evidence="2" id="KW-0812">Transmembrane</keyword>
<keyword evidence="2" id="KW-0472">Membrane</keyword>
<dbReference type="EMBL" id="JBIHMK010000013">
    <property type="protein sequence ID" value="MFH0247748.1"/>
    <property type="molecule type" value="Genomic_DNA"/>
</dbReference>
<evidence type="ECO:0000256" key="2">
    <source>
        <dbReference type="SAM" id="Phobius"/>
    </source>
</evidence>
<feature type="region of interest" description="Disordered" evidence="1">
    <location>
        <begin position="1"/>
        <end position="27"/>
    </location>
</feature>
<gene>
    <name evidence="3" type="ORF">ACG5V6_05935</name>
</gene>
<evidence type="ECO:0000256" key="1">
    <source>
        <dbReference type="SAM" id="MobiDB-lite"/>
    </source>
</evidence>